<dbReference type="GO" id="GO:0022625">
    <property type="term" value="C:cytosolic large ribosomal subunit"/>
    <property type="evidence" value="ECO:0007669"/>
    <property type="project" value="TreeGrafter"/>
</dbReference>
<evidence type="ECO:0000256" key="5">
    <source>
        <dbReference type="ARBA" id="ARBA00023274"/>
    </source>
</evidence>
<evidence type="ECO:0000256" key="9">
    <source>
        <dbReference type="RuleBase" id="RU003906"/>
    </source>
</evidence>
<keyword evidence="5 7" id="KW-0687">Ribonucleoprotein</keyword>
<dbReference type="FunFam" id="2.40.30.10:FF:000004">
    <property type="entry name" value="50S ribosomal protein L3"/>
    <property type="match status" value="1"/>
</dbReference>
<comment type="function">
    <text evidence="7 9">One of the primary rRNA binding proteins, it binds directly near the 3'-end of the 23S rRNA, where it nucleates assembly of the 50S subunit.</text>
</comment>
<dbReference type="PANTHER" id="PTHR11229">
    <property type="entry name" value="50S RIBOSOMAL PROTEIN L3"/>
    <property type="match status" value="1"/>
</dbReference>
<dbReference type="HAMAP" id="MF_01325_B">
    <property type="entry name" value="Ribosomal_uL3_B"/>
    <property type="match status" value="1"/>
</dbReference>
<evidence type="ECO:0000256" key="8">
    <source>
        <dbReference type="RuleBase" id="RU003905"/>
    </source>
</evidence>
<dbReference type="PROSITE" id="PS00474">
    <property type="entry name" value="RIBOSOMAL_L3"/>
    <property type="match status" value="1"/>
</dbReference>
<evidence type="ECO:0000256" key="4">
    <source>
        <dbReference type="ARBA" id="ARBA00022980"/>
    </source>
</evidence>
<dbReference type="GO" id="GO:0006412">
    <property type="term" value="P:translation"/>
    <property type="evidence" value="ECO:0007669"/>
    <property type="project" value="UniProtKB-UniRule"/>
</dbReference>
<dbReference type="SUPFAM" id="SSF50447">
    <property type="entry name" value="Translation proteins"/>
    <property type="match status" value="1"/>
</dbReference>
<organism evidence="11">
    <name type="scientific">uncultured delta proteobacterium Rifle_16ft_4_minimus_12842</name>
    <dbReference type="NCBI Taxonomy" id="1665174"/>
    <lineage>
        <taxon>Bacteria</taxon>
        <taxon>Deltaproteobacteria</taxon>
        <taxon>environmental samples</taxon>
    </lineage>
</organism>
<evidence type="ECO:0000313" key="11">
    <source>
        <dbReference type="EMBL" id="AKQ00996.1"/>
    </source>
</evidence>
<gene>
    <name evidence="7" type="primary">rplC</name>
</gene>
<dbReference type="FunFam" id="3.30.160.810:FF:000001">
    <property type="entry name" value="50S ribosomal protein L3"/>
    <property type="match status" value="1"/>
</dbReference>
<dbReference type="Gene3D" id="3.30.160.810">
    <property type="match status" value="1"/>
</dbReference>
<accession>A0A0H4T0C6</accession>
<sequence length="198" mass="21164">MTHIYSADGAMVPVTVVKTGNTVVQKKTVEKDGYEAVQVGFLEKKEHRVNRAMQGHFKKAGAPCFYHLVELKSNDLAAVQPGAIVNAPDVFKIGDWVDVTGTSKGKGFMGSMRRHNFSGGAESHGSMHNRAPGSFGSSSDPSRGFKGMKMAGHMGHARVTVQNLKVVGIRAEENVLLIKGAVPGPINGIVVIKKAIKK</sequence>
<dbReference type="PANTHER" id="PTHR11229:SF16">
    <property type="entry name" value="LARGE RIBOSOMAL SUBUNIT PROTEIN UL3C"/>
    <property type="match status" value="1"/>
</dbReference>
<dbReference type="InterPro" id="IPR000597">
    <property type="entry name" value="Ribosomal_uL3"/>
</dbReference>
<reference evidence="11" key="1">
    <citation type="journal article" date="2015" name="ISME J.">
        <title>Aquifer environment selects for microbial species cohorts in sediment and groundwater.</title>
        <authorList>
            <person name="Hug L.A."/>
            <person name="Thomas B.C."/>
            <person name="Brown C.T."/>
            <person name="Frischkorn K.R."/>
            <person name="Williams K.H."/>
            <person name="Tringe S.G."/>
            <person name="Banfield J.F."/>
        </authorList>
    </citation>
    <scope>NUCLEOTIDE SEQUENCE</scope>
</reference>
<proteinExistence type="inferred from homology"/>
<keyword evidence="3 7" id="KW-0694">RNA-binding</keyword>
<protein>
    <recommendedName>
        <fullName evidence="6 7">Large ribosomal subunit protein uL3</fullName>
    </recommendedName>
</protein>
<dbReference type="Gene3D" id="2.40.30.10">
    <property type="entry name" value="Translation factors"/>
    <property type="match status" value="1"/>
</dbReference>
<comment type="similarity">
    <text evidence="1 7 8">Belongs to the universal ribosomal protein uL3 family.</text>
</comment>
<dbReference type="AlphaFoldDB" id="A0A0H4T0C6"/>
<comment type="subunit">
    <text evidence="7 9">Part of the 50S ribosomal subunit. Forms a cluster with proteins L14 and L19.</text>
</comment>
<keyword evidence="4 7" id="KW-0689">Ribosomal protein</keyword>
<evidence type="ECO:0000256" key="1">
    <source>
        <dbReference type="ARBA" id="ARBA00006540"/>
    </source>
</evidence>
<keyword evidence="2 7" id="KW-0699">rRNA-binding</keyword>
<dbReference type="InterPro" id="IPR019926">
    <property type="entry name" value="Ribosomal_uL3_CS"/>
</dbReference>
<dbReference type="EMBL" id="KT006945">
    <property type="protein sequence ID" value="AKQ00996.1"/>
    <property type="molecule type" value="Genomic_DNA"/>
</dbReference>
<dbReference type="InterPro" id="IPR019927">
    <property type="entry name" value="Ribosomal_uL3_bac/org-type"/>
</dbReference>
<dbReference type="GO" id="GO:0019843">
    <property type="term" value="F:rRNA binding"/>
    <property type="evidence" value="ECO:0007669"/>
    <property type="project" value="UniProtKB-UniRule"/>
</dbReference>
<evidence type="ECO:0000256" key="6">
    <source>
        <dbReference type="ARBA" id="ARBA00035243"/>
    </source>
</evidence>
<dbReference type="Pfam" id="PF00297">
    <property type="entry name" value="Ribosomal_L3"/>
    <property type="match status" value="1"/>
</dbReference>
<dbReference type="InterPro" id="IPR009000">
    <property type="entry name" value="Transl_B-barrel_sf"/>
</dbReference>
<dbReference type="NCBIfam" id="TIGR03625">
    <property type="entry name" value="L3_bact"/>
    <property type="match status" value="1"/>
</dbReference>
<feature type="region of interest" description="Disordered" evidence="10">
    <location>
        <begin position="118"/>
        <end position="145"/>
    </location>
</feature>
<evidence type="ECO:0000256" key="10">
    <source>
        <dbReference type="SAM" id="MobiDB-lite"/>
    </source>
</evidence>
<evidence type="ECO:0000256" key="2">
    <source>
        <dbReference type="ARBA" id="ARBA00022730"/>
    </source>
</evidence>
<evidence type="ECO:0000256" key="3">
    <source>
        <dbReference type="ARBA" id="ARBA00022884"/>
    </source>
</evidence>
<dbReference type="GO" id="GO:0003735">
    <property type="term" value="F:structural constituent of ribosome"/>
    <property type="evidence" value="ECO:0007669"/>
    <property type="project" value="UniProtKB-UniRule"/>
</dbReference>
<name>A0A0H4T0C6_9DELT</name>
<evidence type="ECO:0000256" key="7">
    <source>
        <dbReference type="HAMAP-Rule" id="MF_01325"/>
    </source>
</evidence>